<dbReference type="EMBL" id="RBLI01000003">
    <property type="protein sequence ID" value="RKS42958.1"/>
    <property type="molecule type" value="Genomic_DNA"/>
</dbReference>
<gene>
    <name evidence="2" type="ORF">BDE18_3888</name>
</gene>
<evidence type="ECO:0000313" key="3">
    <source>
        <dbReference type="Proteomes" id="UP000273626"/>
    </source>
</evidence>
<feature type="region of interest" description="Disordered" evidence="1">
    <location>
        <begin position="1"/>
        <end position="21"/>
    </location>
</feature>
<name>A0ABX9S673_PARPN</name>
<reference evidence="2" key="1">
    <citation type="submission" date="2018-10" db="EMBL/GenBank/DDBJ databases">
        <title>Genomic Encyclopedia of Archaeal and Bacterial Type Strains, Phase II (KMG-II): from individual species to whole genera.</title>
        <authorList>
            <person name="Goeker M."/>
        </authorList>
    </citation>
    <scope>NUCLEOTIDE SEQUENCE [LARGE SCALE GENOMIC DNA]</scope>
    <source>
        <strain evidence="2">DSM 2944</strain>
    </source>
</reference>
<feature type="region of interest" description="Disordered" evidence="1">
    <location>
        <begin position="151"/>
        <end position="184"/>
    </location>
</feature>
<feature type="compositionally biased region" description="Pro residues" evidence="1">
    <location>
        <begin position="9"/>
        <end position="20"/>
    </location>
</feature>
<organism evidence="2 3">
    <name type="scientific">Paracoccus pantotrophus</name>
    <name type="common">Thiosphaera pantotropha</name>
    <dbReference type="NCBI Taxonomy" id="82367"/>
    <lineage>
        <taxon>Bacteria</taxon>
        <taxon>Pseudomonadati</taxon>
        <taxon>Pseudomonadota</taxon>
        <taxon>Alphaproteobacteria</taxon>
        <taxon>Rhodobacterales</taxon>
        <taxon>Paracoccaceae</taxon>
        <taxon>Paracoccus</taxon>
    </lineage>
</organism>
<evidence type="ECO:0000256" key="1">
    <source>
        <dbReference type="SAM" id="MobiDB-lite"/>
    </source>
</evidence>
<keyword evidence="3" id="KW-1185">Reference proteome</keyword>
<sequence length="264" mass="27758">MPAKACPASPGPTSPAPPRPACGCARACRRPSRAAARCRRRDIFAPAADAAARIARRDRPRVPAEASGRAAGSSASRPTLRHGIALRRAQASVRSASAKAVASQPCWRIHGLPSGGEAETARDIPCISGRMASRTALPSDHVPWIMPGSTARREGAAGQGYGPSGREMDRRHRRSETFGGPNHRLGARMLIPPYHVRPWVKGNGCDASDIEACCGRCSAPACALPREGHGKQGVMKARGHAEIPVAPGIGFVRLSARLRMSGAL</sequence>
<feature type="compositionally biased region" description="Low complexity" evidence="1">
    <location>
        <begin position="63"/>
        <end position="77"/>
    </location>
</feature>
<dbReference type="Proteomes" id="UP000273626">
    <property type="component" value="Unassembled WGS sequence"/>
</dbReference>
<protein>
    <submittedName>
        <fullName evidence="2">Uncharacterized protein</fullName>
    </submittedName>
</protein>
<feature type="region of interest" description="Disordered" evidence="1">
    <location>
        <begin position="50"/>
        <end position="78"/>
    </location>
</feature>
<evidence type="ECO:0000313" key="2">
    <source>
        <dbReference type="EMBL" id="RKS42958.1"/>
    </source>
</evidence>
<proteinExistence type="predicted"/>
<comment type="caution">
    <text evidence="2">The sequence shown here is derived from an EMBL/GenBank/DDBJ whole genome shotgun (WGS) entry which is preliminary data.</text>
</comment>
<accession>A0ABX9S673</accession>